<feature type="compositionally biased region" description="Low complexity" evidence="1">
    <location>
        <begin position="82"/>
        <end position="103"/>
    </location>
</feature>
<dbReference type="AlphaFoldDB" id="S8EP00"/>
<organism evidence="2 3">
    <name type="scientific">Fomitopsis schrenkii</name>
    <name type="common">Brown rot fungus</name>
    <dbReference type="NCBI Taxonomy" id="2126942"/>
    <lineage>
        <taxon>Eukaryota</taxon>
        <taxon>Fungi</taxon>
        <taxon>Dikarya</taxon>
        <taxon>Basidiomycota</taxon>
        <taxon>Agaricomycotina</taxon>
        <taxon>Agaricomycetes</taxon>
        <taxon>Polyporales</taxon>
        <taxon>Fomitopsis</taxon>
    </lineage>
</organism>
<dbReference type="InParanoid" id="S8EP00"/>
<evidence type="ECO:0000313" key="2">
    <source>
        <dbReference type="EMBL" id="EPT04734.1"/>
    </source>
</evidence>
<dbReference type="EMBL" id="KE504126">
    <property type="protein sequence ID" value="EPT04734.1"/>
    <property type="molecule type" value="Genomic_DNA"/>
</dbReference>
<dbReference type="Proteomes" id="UP000015241">
    <property type="component" value="Unassembled WGS sequence"/>
</dbReference>
<accession>S8EP00</accession>
<sequence>MALERWVYTELDDIDLEQDDLEQIDRIDELFLTMPMLLDAATGFEETEEDPGDIFMWDWFEEWAPLGPPDMFDVDFPDDTSDTPSLSSDLSWSSESTDTYTTESSDEEEAGLYGILQLLPEPAAPVLARPASSADNQAEGAFA</sequence>
<proteinExistence type="predicted"/>
<feature type="region of interest" description="Disordered" evidence="1">
    <location>
        <begin position="70"/>
        <end position="114"/>
    </location>
</feature>
<name>S8EP00_FOMSC</name>
<protein>
    <submittedName>
        <fullName evidence="2">Uncharacterized protein</fullName>
    </submittedName>
</protein>
<gene>
    <name evidence="2" type="ORF">FOMPIDRAFT_1045994</name>
</gene>
<feature type="compositionally biased region" description="Acidic residues" evidence="1">
    <location>
        <begin position="72"/>
        <end position="81"/>
    </location>
</feature>
<reference evidence="2 3" key="1">
    <citation type="journal article" date="2012" name="Science">
        <title>The Paleozoic origin of enzymatic lignin decomposition reconstructed from 31 fungal genomes.</title>
        <authorList>
            <person name="Floudas D."/>
            <person name="Binder M."/>
            <person name="Riley R."/>
            <person name="Barry K."/>
            <person name="Blanchette R.A."/>
            <person name="Henrissat B."/>
            <person name="Martinez A.T."/>
            <person name="Otillar R."/>
            <person name="Spatafora J.W."/>
            <person name="Yadav J.S."/>
            <person name="Aerts A."/>
            <person name="Benoit I."/>
            <person name="Boyd A."/>
            <person name="Carlson A."/>
            <person name="Copeland A."/>
            <person name="Coutinho P.M."/>
            <person name="de Vries R.P."/>
            <person name="Ferreira P."/>
            <person name="Findley K."/>
            <person name="Foster B."/>
            <person name="Gaskell J."/>
            <person name="Glotzer D."/>
            <person name="Gorecki P."/>
            <person name="Heitman J."/>
            <person name="Hesse C."/>
            <person name="Hori C."/>
            <person name="Igarashi K."/>
            <person name="Jurgens J.A."/>
            <person name="Kallen N."/>
            <person name="Kersten P."/>
            <person name="Kohler A."/>
            <person name="Kuees U."/>
            <person name="Kumar T.K.A."/>
            <person name="Kuo A."/>
            <person name="LaButti K."/>
            <person name="Larrondo L.F."/>
            <person name="Lindquist E."/>
            <person name="Ling A."/>
            <person name="Lombard V."/>
            <person name="Lucas S."/>
            <person name="Lundell T."/>
            <person name="Martin R."/>
            <person name="McLaughlin D.J."/>
            <person name="Morgenstern I."/>
            <person name="Morin E."/>
            <person name="Murat C."/>
            <person name="Nagy L.G."/>
            <person name="Nolan M."/>
            <person name="Ohm R.A."/>
            <person name="Patyshakuliyeva A."/>
            <person name="Rokas A."/>
            <person name="Ruiz-Duenas F.J."/>
            <person name="Sabat G."/>
            <person name="Salamov A."/>
            <person name="Samejima M."/>
            <person name="Schmutz J."/>
            <person name="Slot J.C."/>
            <person name="St John F."/>
            <person name="Stenlid J."/>
            <person name="Sun H."/>
            <person name="Sun S."/>
            <person name="Syed K."/>
            <person name="Tsang A."/>
            <person name="Wiebenga A."/>
            <person name="Young D."/>
            <person name="Pisabarro A."/>
            <person name="Eastwood D.C."/>
            <person name="Martin F."/>
            <person name="Cullen D."/>
            <person name="Grigoriev I.V."/>
            <person name="Hibbett D.S."/>
        </authorList>
    </citation>
    <scope>NUCLEOTIDE SEQUENCE</scope>
    <source>
        <strain evidence="3">FP-58527</strain>
    </source>
</reference>
<dbReference type="HOGENOM" id="CLU_1806202_0_0_1"/>
<keyword evidence="3" id="KW-1185">Reference proteome</keyword>
<evidence type="ECO:0000256" key="1">
    <source>
        <dbReference type="SAM" id="MobiDB-lite"/>
    </source>
</evidence>
<evidence type="ECO:0000313" key="3">
    <source>
        <dbReference type="Proteomes" id="UP000015241"/>
    </source>
</evidence>